<evidence type="ECO:0000313" key="1">
    <source>
        <dbReference type="EMBL" id="KAE8942563.1"/>
    </source>
</evidence>
<gene>
    <name evidence="7" type="ORF">PF001_g6576</name>
    <name evidence="6" type="ORF">PF002_g7780</name>
    <name evidence="5" type="ORF">PF004_g6185</name>
    <name evidence="4" type="ORF">PF005_g6859</name>
    <name evidence="3" type="ORF">PF007_g7001</name>
    <name evidence="1" type="ORF">PF009_g7686</name>
    <name evidence="2" type="ORF">PF010_g6427</name>
</gene>
<comment type="caution">
    <text evidence="4">The sequence shown here is derived from an EMBL/GenBank/DDBJ whole genome shotgun (WGS) entry which is preliminary data.</text>
</comment>
<evidence type="ECO:0000313" key="3">
    <source>
        <dbReference type="EMBL" id="KAE9123586.1"/>
    </source>
</evidence>
<dbReference type="Proteomes" id="UP000440367">
    <property type="component" value="Unassembled WGS sequence"/>
</dbReference>
<organism evidence="4 9">
    <name type="scientific">Phytophthora fragariae</name>
    <dbReference type="NCBI Taxonomy" id="53985"/>
    <lineage>
        <taxon>Eukaryota</taxon>
        <taxon>Sar</taxon>
        <taxon>Stramenopiles</taxon>
        <taxon>Oomycota</taxon>
        <taxon>Peronosporomycetes</taxon>
        <taxon>Peronosporales</taxon>
        <taxon>Peronosporaceae</taxon>
        <taxon>Phytophthora</taxon>
    </lineage>
</organism>
<evidence type="ECO:0000313" key="6">
    <source>
        <dbReference type="EMBL" id="KAE9244392.1"/>
    </source>
</evidence>
<dbReference type="EMBL" id="QXGE01000265">
    <property type="protein sequence ID" value="KAE9317991.1"/>
    <property type="molecule type" value="Genomic_DNA"/>
</dbReference>
<dbReference type="EMBL" id="QXFX01000256">
    <property type="protein sequence ID" value="KAE9123358.1"/>
    <property type="molecule type" value="Genomic_DNA"/>
</dbReference>
<evidence type="ECO:0000313" key="9">
    <source>
        <dbReference type="Proteomes" id="UP000433483"/>
    </source>
</evidence>
<evidence type="ECO:0000313" key="2">
    <source>
        <dbReference type="EMBL" id="KAE9123358.1"/>
    </source>
</evidence>
<protein>
    <submittedName>
        <fullName evidence="4">Uncharacterized protein</fullName>
    </submittedName>
</protein>
<dbReference type="Proteomes" id="UP000429523">
    <property type="component" value="Unassembled WGS sequence"/>
</dbReference>
<reference evidence="8 9" key="1">
    <citation type="submission" date="2018-08" db="EMBL/GenBank/DDBJ databases">
        <title>Genomic investigation of the strawberry pathogen Phytophthora fragariae indicates pathogenicity is determined by transcriptional variation in three key races.</title>
        <authorList>
            <person name="Adams T.M."/>
            <person name="Armitage A.D."/>
            <person name="Sobczyk M.K."/>
            <person name="Bates H.J."/>
            <person name="Dunwell J.M."/>
            <person name="Nellist C.F."/>
            <person name="Harrison R.J."/>
        </authorList>
    </citation>
    <scope>NUCLEOTIDE SEQUENCE [LARGE SCALE GENOMIC DNA]</scope>
    <source>
        <strain evidence="7 10">A4</strain>
        <strain evidence="6 11">BC-1</strain>
        <strain evidence="5 13">BC-23</strain>
        <strain evidence="4 9">NOV-27</strain>
        <strain evidence="3 12">NOV-71</strain>
        <strain evidence="1 8">NOV-9</strain>
        <strain evidence="2 14">ONT-3</strain>
    </source>
</reference>
<dbReference type="EMBL" id="QXGD01000294">
    <property type="protein sequence ID" value="KAE9244392.1"/>
    <property type="molecule type" value="Genomic_DNA"/>
</dbReference>
<evidence type="ECO:0000313" key="12">
    <source>
        <dbReference type="Proteomes" id="UP000441208"/>
    </source>
</evidence>
<dbReference type="AlphaFoldDB" id="A0A6A3YNX7"/>
<dbReference type="Proteomes" id="UP000476176">
    <property type="component" value="Unassembled WGS sequence"/>
</dbReference>
<dbReference type="EMBL" id="QXGF01000300">
    <property type="protein sequence ID" value="KAE8942563.1"/>
    <property type="molecule type" value="Genomic_DNA"/>
</dbReference>
<evidence type="ECO:0000313" key="11">
    <source>
        <dbReference type="Proteomes" id="UP000440367"/>
    </source>
</evidence>
<dbReference type="Proteomes" id="UP000441208">
    <property type="component" value="Unassembled WGS sequence"/>
</dbReference>
<evidence type="ECO:0000313" key="10">
    <source>
        <dbReference type="Proteomes" id="UP000437068"/>
    </source>
</evidence>
<keyword evidence="9" id="KW-1185">Reference proteome</keyword>
<dbReference type="EMBL" id="QXGB01000264">
    <property type="protein sequence ID" value="KAE9222043.1"/>
    <property type="molecule type" value="Genomic_DNA"/>
</dbReference>
<dbReference type="Proteomes" id="UP000437068">
    <property type="component" value="Unassembled WGS sequence"/>
</dbReference>
<sequence length="38" mass="4560">MALLVKLHRLERSVIGVSEELRMDRDAEEIESEEREQY</sequence>
<evidence type="ECO:0000313" key="8">
    <source>
        <dbReference type="Proteomes" id="UP000429523"/>
    </source>
</evidence>
<dbReference type="EMBL" id="QXGC01000245">
    <property type="protein sequence ID" value="KAE9243350.1"/>
    <property type="molecule type" value="Genomic_DNA"/>
</dbReference>
<evidence type="ECO:0000313" key="4">
    <source>
        <dbReference type="EMBL" id="KAE9222043.1"/>
    </source>
</evidence>
<dbReference type="EMBL" id="QXFZ01000273">
    <property type="protein sequence ID" value="KAE9123586.1"/>
    <property type="molecule type" value="Genomic_DNA"/>
</dbReference>
<dbReference type="Proteomes" id="UP000433483">
    <property type="component" value="Unassembled WGS sequence"/>
</dbReference>
<evidence type="ECO:0000313" key="13">
    <source>
        <dbReference type="Proteomes" id="UP000476176"/>
    </source>
</evidence>
<evidence type="ECO:0000313" key="5">
    <source>
        <dbReference type="EMBL" id="KAE9243350.1"/>
    </source>
</evidence>
<dbReference type="Proteomes" id="UP000488956">
    <property type="component" value="Unassembled WGS sequence"/>
</dbReference>
<evidence type="ECO:0000313" key="7">
    <source>
        <dbReference type="EMBL" id="KAE9317991.1"/>
    </source>
</evidence>
<proteinExistence type="predicted"/>
<evidence type="ECO:0000313" key="14">
    <source>
        <dbReference type="Proteomes" id="UP000488956"/>
    </source>
</evidence>
<accession>A0A6A3YNX7</accession>
<name>A0A6A3YNX7_9STRA</name>